<dbReference type="GO" id="GO:0005524">
    <property type="term" value="F:ATP binding"/>
    <property type="evidence" value="ECO:0007669"/>
    <property type="project" value="UniProtKB-UniRule"/>
</dbReference>
<keyword evidence="19" id="KW-1185">Reference proteome</keyword>
<evidence type="ECO:0000256" key="6">
    <source>
        <dbReference type="ARBA" id="ARBA00022839"/>
    </source>
</evidence>
<dbReference type="OrthoDB" id="9810135at2"/>
<dbReference type="Pfam" id="PF00580">
    <property type="entry name" value="UvrD-helicase"/>
    <property type="match status" value="1"/>
</dbReference>
<evidence type="ECO:0000313" key="19">
    <source>
        <dbReference type="Proteomes" id="UP000034029"/>
    </source>
</evidence>
<dbReference type="SUPFAM" id="SSF52980">
    <property type="entry name" value="Restriction endonuclease-like"/>
    <property type="match status" value="1"/>
</dbReference>
<dbReference type="KEGG" id="shv:AAT16_03270"/>
<evidence type="ECO:0000256" key="14">
    <source>
        <dbReference type="PROSITE-ProRule" id="PRU00560"/>
    </source>
</evidence>
<evidence type="ECO:0000256" key="11">
    <source>
        <dbReference type="ARBA" id="ARBA00034617"/>
    </source>
</evidence>
<evidence type="ECO:0000256" key="7">
    <source>
        <dbReference type="ARBA" id="ARBA00022840"/>
    </source>
</evidence>
<dbReference type="RefSeq" id="WP_046789515.1">
    <property type="nucleotide sequence ID" value="NZ_CP011366.1"/>
</dbReference>
<evidence type="ECO:0000256" key="1">
    <source>
        <dbReference type="ARBA" id="ARBA00022722"/>
    </source>
</evidence>
<evidence type="ECO:0000313" key="18">
    <source>
        <dbReference type="EMBL" id="SFK82419.1"/>
    </source>
</evidence>
<reference evidence="18 20" key="3">
    <citation type="submission" date="2016-10" db="EMBL/GenBank/DDBJ databases">
        <authorList>
            <person name="Varghese N."/>
            <person name="Submissions S."/>
        </authorList>
    </citation>
    <scope>NUCLEOTIDE SEQUENCE [LARGE SCALE GENOMIC DNA]</scope>
    <source>
        <strain evidence="18 20">CGMCC 1.6501</strain>
    </source>
</reference>
<feature type="domain" description="UvrD-like helicase C-terminal" evidence="16">
    <location>
        <begin position="475"/>
        <end position="752"/>
    </location>
</feature>
<keyword evidence="3" id="KW-0227">DNA damage</keyword>
<reference evidence="19" key="2">
    <citation type="submission" date="2015-04" db="EMBL/GenBank/DDBJ databases">
        <title>Complete genome sequence of Salinicoccus halodurans strain H3B36, isolated from the Qaidam basin of China.</title>
        <authorList>
            <person name="Ma Y."/>
            <person name="Jiang K."/>
            <person name="Xue Y."/>
        </authorList>
    </citation>
    <scope>NUCLEOTIDE SEQUENCE [LARGE SCALE GENOMIC DNA]</scope>
    <source>
        <strain evidence="19">H3B36</strain>
    </source>
</reference>
<dbReference type="NCBIfam" id="TIGR02785">
    <property type="entry name" value="addA_Gpos"/>
    <property type="match status" value="1"/>
</dbReference>
<sequence length="1148" mass="132104">MVQWTDKQLEAIEYEGSDVLVAAAAGSGKTTVLVERIIRKILDEKYSIDEILVATFTNMSARDMKDKIEKALRKAFLEKREPRIYEETLKLKEAHISTLHSFCLYLIQMHYNAIGLSPDMRTLGDIEMKIRLETVISNVLESYYKDPDDDFHAVSTMLSTDKSNDGLLGTVRDLYYTAVASPDPYDFLERNRDQYIDVDRLEGILADHKHNIRVKLDALASDLTLLRTHYRTVTHESIKENQVLDAFDSLEALIMTVEQASGGMMAERPVELPAFGLKDGRSSFIRNISDPDDKEALLAVQKRVRDRYNDIRDAPVYDLDRVKAELAPMNGANNVLVDIALEVIRKFRQQKRARNEMDFSDYEHYALAILESRDGAIKERYRSQFKEIMIDEYQDINRVQEAIIQALKTGGESDGNLFMVGDVKQSIYKFRQADPSLFITKSERFKEPGSGRLISLNHNFRSRGEVLGLTNTVFEKIMDKEVGEISYDATHRLVQGNYLEAPPLQSECHIIENKSEQGGDVEIKHIINVVRDLVRKGVSYRDIVILTRNTRDNESYRKLLGEADLPVFVNNRSGYLDTLEIRTMISILSVIDNPLQDDHLVGMMRLPMFDFSEDEIARIRASSQADYMYEALIEFDGQAVVMKKIHEFKAALRTLQEYARYMSVPELIDEIYLEFSVLEYFAGLAGGISRRANLNGFIEKAREFESMSHLSLYEFISYIHRMINDGQDFGEENTVSPDDDTLRVMTIHASKGLEFNYVIYAGMYRKLNMMDISKKVSVHPEAGIAFKRFVPEALAVMPSIHSEVLGKLILRELISEEMRLVYVAMTRAIDKLIMPLVYNAEYKGKYAYEPGVINADDRLSIRSIQELVAPIFVNEDIPFLKVEYVDPPEAEEADFRRFASLGDLESLKVPDNELLKDRLFYQYPHQAETRTVFKESVTEIKRRNETPPDDSAIIRHDRTPNLRLPNFRNETLDAPVFGTMMHQMMMYVMNRYEEIRDLDDEEQAAYISRLVEESTAEDVLITDMHRTRMIGNIHQFLGDSVMENVLGHQRAIHTEIPFIMNQKAIGYSRYGDQMVQGIMDALLEMDDGYVILDYKTDRVAGTELTEADLVNRYRTQMDIYRRSAMQALGKDVTVYLYFFDYGAIKIEN</sequence>
<evidence type="ECO:0000256" key="12">
    <source>
        <dbReference type="ARBA" id="ARBA00034808"/>
    </source>
</evidence>
<evidence type="ECO:0000256" key="8">
    <source>
        <dbReference type="ARBA" id="ARBA00023125"/>
    </source>
</evidence>
<dbReference type="GO" id="GO:0000725">
    <property type="term" value="P:recombinational repair"/>
    <property type="evidence" value="ECO:0007669"/>
    <property type="project" value="TreeGrafter"/>
</dbReference>
<reference evidence="17 19" key="1">
    <citation type="journal article" date="2015" name="Int. J. Syst. Evol. Microbiol.">
        <title>Complete genome sequence of Salinicoccus halodurans H3B36, isolated from the Qaidam Basin in China.</title>
        <authorList>
            <person name="Jiang K."/>
            <person name="Xue Y."/>
            <person name="Ma Y."/>
        </authorList>
    </citation>
    <scope>NUCLEOTIDE SEQUENCE [LARGE SCALE GENOMIC DNA]</scope>
    <source>
        <strain evidence="17 19">H3B36</strain>
    </source>
</reference>
<comment type="catalytic activity">
    <reaction evidence="13">
        <text>ATP + H2O = ADP + phosphate + H(+)</text>
        <dbReference type="Rhea" id="RHEA:13065"/>
        <dbReference type="ChEBI" id="CHEBI:15377"/>
        <dbReference type="ChEBI" id="CHEBI:15378"/>
        <dbReference type="ChEBI" id="CHEBI:30616"/>
        <dbReference type="ChEBI" id="CHEBI:43474"/>
        <dbReference type="ChEBI" id="CHEBI:456216"/>
        <dbReference type="EC" id="5.6.2.4"/>
    </reaction>
</comment>
<keyword evidence="5 14" id="KW-0347">Helicase</keyword>
<evidence type="ECO:0000259" key="15">
    <source>
        <dbReference type="PROSITE" id="PS51198"/>
    </source>
</evidence>
<dbReference type="PROSITE" id="PS51198">
    <property type="entry name" value="UVRD_HELICASE_ATP_BIND"/>
    <property type="match status" value="1"/>
</dbReference>
<feature type="binding site" evidence="14">
    <location>
        <begin position="23"/>
        <end position="30"/>
    </location>
    <ligand>
        <name>ATP</name>
        <dbReference type="ChEBI" id="CHEBI:30616"/>
    </ligand>
</feature>
<dbReference type="SUPFAM" id="SSF52540">
    <property type="entry name" value="P-loop containing nucleoside triphosphate hydrolases"/>
    <property type="match status" value="1"/>
</dbReference>
<dbReference type="Proteomes" id="UP000183090">
    <property type="component" value="Unassembled WGS sequence"/>
</dbReference>
<dbReference type="GO" id="GO:0006302">
    <property type="term" value="P:double-strand break repair"/>
    <property type="evidence" value="ECO:0007669"/>
    <property type="project" value="InterPro"/>
</dbReference>
<evidence type="ECO:0000256" key="4">
    <source>
        <dbReference type="ARBA" id="ARBA00022801"/>
    </source>
</evidence>
<dbReference type="InterPro" id="IPR014016">
    <property type="entry name" value="UvrD-like_ATP-bd"/>
</dbReference>
<dbReference type="Pfam" id="PF12705">
    <property type="entry name" value="PDDEXK_1"/>
    <property type="match status" value="1"/>
</dbReference>
<dbReference type="AlphaFoldDB" id="A0A0F7HJR5"/>
<keyword evidence="2 14" id="KW-0547">Nucleotide-binding</keyword>
<evidence type="ECO:0000313" key="17">
    <source>
        <dbReference type="EMBL" id="AKG73324.1"/>
    </source>
</evidence>
<keyword evidence="8" id="KW-0238">DNA-binding</keyword>
<accession>A0A0F7HJR5</accession>
<dbReference type="GO" id="GO:0043138">
    <property type="term" value="F:3'-5' DNA helicase activity"/>
    <property type="evidence" value="ECO:0007669"/>
    <property type="project" value="UniProtKB-EC"/>
</dbReference>
<name>A0A0F7HJR5_9STAP</name>
<keyword evidence="9" id="KW-0234">DNA repair</keyword>
<keyword evidence="6" id="KW-0269">Exonuclease</keyword>
<dbReference type="InterPro" id="IPR014152">
    <property type="entry name" value="AddA"/>
</dbReference>
<proteinExistence type="predicted"/>
<evidence type="ECO:0000256" key="3">
    <source>
        <dbReference type="ARBA" id="ARBA00022763"/>
    </source>
</evidence>
<dbReference type="InterPro" id="IPR000212">
    <property type="entry name" value="DNA_helicase_UvrD/REP"/>
</dbReference>
<dbReference type="PANTHER" id="PTHR11070">
    <property type="entry name" value="UVRD / RECB / PCRA DNA HELICASE FAMILY MEMBER"/>
    <property type="match status" value="1"/>
</dbReference>
<dbReference type="InterPro" id="IPR027417">
    <property type="entry name" value="P-loop_NTPase"/>
</dbReference>
<dbReference type="InterPro" id="IPR011335">
    <property type="entry name" value="Restrct_endonuc-II-like"/>
</dbReference>
<evidence type="ECO:0000256" key="13">
    <source>
        <dbReference type="ARBA" id="ARBA00048988"/>
    </source>
</evidence>
<dbReference type="EMBL" id="FOTB01000004">
    <property type="protein sequence ID" value="SFK82419.1"/>
    <property type="molecule type" value="Genomic_DNA"/>
</dbReference>
<organism evidence="18 20">
    <name type="scientific">Salinicoccus halodurans</name>
    <dbReference type="NCBI Taxonomy" id="407035"/>
    <lineage>
        <taxon>Bacteria</taxon>
        <taxon>Bacillati</taxon>
        <taxon>Bacillota</taxon>
        <taxon>Bacilli</taxon>
        <taxon>Bacillales</taxon>
        <taxon>Staphylococcaceae</taxon>
        <taxon>Salinicoccus</taxon>
    </lineage>
</organism>
<evidence type="ECO:0000256" key="5">
    <source>
        <dbReference type="ARBA" id="ARBA00022806"/>
    </source>
</evidence>
<keyword evidence="1" id="KW-0540">Nuclease</keyword>
<gene>
    <name evidence="17" type="ORF">AAT16_03270</name>
    <name evidence="18" type="ORF">SAMN05216235_1868</name>
</gene>
<dbReference type="InterPro" id="IPR038726">
    <property type="entry name" value="PDDEXK_AddAB-type"/>
</dbReference>
<dbReference type="PROSITE" id="PS51217">
    <property type="entry name" value="UVRD_HELICASE_CTER"/>
    <property type="match status" value="1"/>
</dbReference>
<dbReference type="Proteomes" id="UP000034029">
    <property type="component" value="Chromosome"/>
</dbReference>
<evidence type="ECO:0000313" key="20">
    <source>
        <dbReference type="Proteomes" id="UP000183090"/>
    </source>
</evidence>
<evidence type="ECO:0000256" key="10">
    <source>
        <dbReference type="ARBA" id="ARBA00023235"/>
    </source>
</evidence>
<evidence type="ECO:0000256" key="2">
    <source>
        <dbReference type="ARBA" id="ARBA00022741"/>
    </source>
</evidence>
<dbReference type="Gene3D" id="3.40.50.300">
    <property type="entry name" value="P-loop containing nucleotide triphosphate hydrolases"/>
    <property type="match status" value="4"/>
</dbReference>
<keyword evidence="10" id="KW-0413">Isomerase</keyword>
<dbReference type="Gene3D" id="1.10.486.10">
    <property type="entry name" value="PCRA, domain 4"/>
    <property type="match status" value="1"/>
</dbReference>
<evidence type="ECO:0000256" key="9">
    <source>
        <dbReference type="ARBA" id="ARBA00023204"/>
    </source>
</evidence>
<feature type="domain" description="UvrD-like helicase ATP-binding" evidence="15">
    <location>
        <begin position="2"/>
        <end position="463"/>
    </location>
</feature>
<dbReference type="Pfam" id="PF13361">
    <property type="entry name" value="UvrD_C"/>
    <property type="match status" value="1"/>
</dbReference>
<dbReference type="Gene3D" id="3.90.320.10">
    <property type="match status" value="1"/>
</dbReference>
<evidence type="ECO:0000259" key="16">
    <source>
        <dbReference type="PROSITE" id="PS51217"/>
    </source>
</evidence>
<comment type="catalytic activity">
    <reaction evidence="11">
        <text>Couples ATP hydrolysis with the unwinding of duplex DNA by translocating in the 3'-5' direction.</text>
        <dbReference type="EC" id="5.6.2.4"/>
    </reaction>
</comment>
<dbReference type="GO" id="GO:0033202">
    <property type="term" value="C:DNA helicase complex"/>
    <property type="evidence" value="ECO:0007669"/>
    <property type="project" value="TreeGrafter"/>
</dbReference>
<protein>
    <recommendedName>
        <fullName evidence="12">DNA 3'-5' helicase</fullName>
        <ecNumber evidence="12">5.6.2.4</ecNumber>
    </recommendedName>
</protein>
<dbReference type="InterPro" id="IPR011604">
    <property type="entry name" value="PDDEXK-like_dom_sf"/>
</dbReference>
<dbReference type="GO" id="GO:0003677">
    <property type="term" value="F:DNA binding"/>
    <property type="evidence" value="ECO:0007669"/>
    <property type="project" value="UniProtKB-KW"/>
</dbReference>
<dbReference type="GO" id="GO:0005829">
    <property type="term" value="C:cytosol"/>
    <property type="evidence" value="ECO:0007669"/>
    <property type="project" value="TreeGrafter"/>
</dbReference>
<keyword evidence="4 14" id="KW-0378">Hydrolase</keyword>
<dbReference type="GO" id="GO:0004527">
    <property type="term" value="F:exonuclease activity"/>
    <property type="evidence" value="ECO:0007669"/>
    <property type="project" value="UniProtKB-KW"/>
</dbReference>
<dbReference type="CDD" id="cd17932">
    <property type="entry name" value="DEXQc_UvrD"/>
    <property type="match status" value="1"/>
</dbReference>
<dbReference type="PANTHER" id="PTHR11070:SF48">
    <property type="entry name" value="ATP-DEPENDENT HELICASE_NUCLEASE SUBUNIT A"/>
    <property type="match status" value="1"/>
</dbReference>
<keyword evidence="7 14" id="KW-0067">ATP-binding</keyword>
<dbReference type="EMBL" id="CP011366">
    <property type="protein sequence ID" value="AKG73324.1"/>
    <property type="molecule type" value="Genomic_DNA"/>
</dbReference>
<dbReference type="EC" id="5.6.2.4" evidence="12"/>
<dbReference type="InterPro" id="IPR014017">
    <property type="entry name" value="DNA_helicase_UvrD-like_C"/>
</dbReference>